<keyword evidence="1" id="KW-0812">Transmembrane</keyword>
<gene>
    <name evidence="2" type="ORF">GCM10009668_10860</name>
</gene>
<name>A0ABP4E776_9ACTN</name>
<proteinExistence type="predicted"/>
<comment type="caution">
    <text evidence="2">The sequence shown here is derived from an EMBL/GenBank/DDBJ whole genome shotgun (WGS) entry which is preliminary data.</text>
</comment>
<feature type="transmembrane region" description="Helical" evidence="1">
    <location>
        <begin position="6"/>
        <end position="26"/>
    </location>
</feature>
<evidence type="ECO:0000313" key="2">
    <source>
        <dbReference type="EMBL" id="GAA1096212.1"/>
    </source>
</evidence>
<accession>A0ABP4E776</accession>
<protein>
    <submittedName>
        <fullName evidence="2">Uncharacterized protein</fullName>
    </submittedName>
</protein>
<keyword evidence="1" id="KW-0472">Membrane</keyword>
<dbReference type="EMBL" id="BAAALG010000003">
    <property type="protein sequence ID" value="GAA1096212.1"/>
    <property type="molecule type" value="Genomic_DNA"/>
</dbReference>
<dbReference type="Proteomes" id="UP001501581">
    <property type="component" value="Unassembled WGS sequence"/>
</dbReference>
<evidence type="ECO:0000256" key="1">
    <source>
        <dbReference type="SAM" id="Phobius"/>
    </source>
</evidence>
<reference evidence="3" key="1">
    <citation type="journal article" date="2019" name="Int. J. Syst. Evol. Microbiol.">
        <title>The Global Catalogue of Microorganisms (GCM) 10K type strain sequencing project: providing services to taxonomists for standard genome sequencing and annotation.</title>
        <authorList>
            <consortium name="The Broad Institute Genomics Platform"/>
            <consortium name="The Broad Institute Genome Sequencing Center for Infectious Disease"/>
            <person name="Wu L."/>
            <person name="Ma J."/>
        </authorList>
    </citation>
    <scope>NUCLEOTIDE SEQUENCE [LARGE SCALE GENOMIC DNA]</scope>
    <source>
        <strain evidence="3">JCM 13008</strain>
    </source>
</reference>
<sequence>MLGLKVIVPLIVGSVLAVGASAGLVWSQTQAPSKNPADAQILTYGDQG</sequence>
<evidence type="ECO:0000313" key="3">
    <source>
        <dbReference type="Proteomes" id="UP001501581"/>
    </source>
</evidence>
<keyword evidence="3" id="KW-1185">Reference proteome</keyword>
<organism evidence="2 3">
    <name type="scientific">Nocardioides dubius</name>
    <dbReference type="NCBI Taxonomy" id="317019"/>
    <lineage>
        <taxon>Bacteria</taxon>
        <taxon>Bacillati</taxon>
        <taxon>Actinomycetota</taxon>
        <taxon>Actinomycetes</taxon>
        <taxon>Propionibacteriales</taxon>
        <taxon>Nocardioidaceae</taxon>
        <taxon>Nocardioides</taxon>
    </lineage>
</organism>
<keyword evidence="1" id="KW-1133">Transmembrane helix</keyword>